<reference evidence="4 5" key="1">
    <citation type="submission" date="2020-12" db="EMBL/GenBank/DDBJ databases">
        <title>Aureibaculum luteum sp. nov. and Aureibaculum flavum sp. nov., novel members of the family Flavobacteriaceae isolated from Antarctic intertidal sediments.</title>
        <authorList>
            <person name="He X."/>
            <person name="Zhang X."/>
        </authorList>
    </citation>
    <scope>NUCLEOTIDE SEQUENCE [LARGE SCALE GENOMIC DNA]</scope>
    <source>
        <strain evidence="4 5">A20</strain>
    </source>
</reference>
<evidence type="ECO:0000313" key="4">
    <source>
        <dbReference type="EMBL" id="MBJ2175943.1"/>
    </source>
</evidence>
<proteinExistence type="predicted"/>
<dbReference type="Proteomes" id="UP000623301">
    <property type="component" value="Unassembled WGS sequence"/>
</dbReference>
<dbReference type="GO" id="GO:0016787">
    <property type="term" value="F:hydrolase activity"/>
    <property type="evidence" value="ECO:0007669"/>
    <property type="project" value="UniProtKB-KW"/>
</dbReference>
<dbReference type="InterPro" id="IPR027414">
    <property type="entry name" value="GH95_N_dom"/>
</dbReference>
<dbReference type="EMBL" id="JAEHFJ010000010">
    <property type="protein sequence ID" value="MBJ2175943.1"/>
    <property type="molecule type" value="Genomic_DNA"/>
</dbReference>
<organism evidence="4 5">
    <name type="scientific">Aureibaculum flavum</name>
    <dbReference type="NCBI Taxonomy" id="2795986"/>
    <lineage>
        <taxon>Bacteria</taxon>
        <taxon>Pseudomonadati</taxon>
        <taxon>Bacteroidota</taxon>
        <taxon>Flavobacteriia</taxon>
        <taxon>Flavobacteriales</taxon>
        <taxon>Flavobacteriaceae</taxon>
        <taxon>Aureibaculum</taxon>
    </lineage>
</organism>
<dbReference type="Pfam" id="PF14498">
    <property type="entry name" value="Glyco_hyd_65N_2"/>
    <property type="match status" value="1"/>
</dbReference>
<dbReference type="PANTHER" id="PTHR31084:SF0">
    <property type="entry name" value="ALPHA-L-FUCOSIDASE 2"/>
    <property type="match status" value="1"/>
</dbReference>
<evidence type="ECO:0000259" key="2">
    <source>
        <dbReference type="Pfam" id="PF21307"/>
    </source>
</evidence>
<dbReference type="RefSeq" id="WP_198842585.1">
    <property type="nucleotide sequence ID" value="NZ_JAEHFJ010000010.1"/>
</dbReference>
<dbReference type="Gene3D" id="1.50.10.10">
    <property type="match status" value="1"/>
</dbReference>
<gene>
    <name evidence="4" type="ORF">JBL43_16935</name>
</gene>
<dbReference type="InterPro" id="IPR049053">
    <property type="entry name" value="AFCA-like_C"/>
</dbReference>
<dbReference type="Gene3D" id="2.60.40.1180">
    <property type="entry name" value="Golgi alpha-mannosidase II"/>
    <property type="match status" value="1"/>
</dbReference>
<dbReference type="InterPro" id="IPR013780">
    <property type="entry name" value="Glyco_hydro_b"/>
</dbReference>
<feature type="domain" description="Glycosyl hydrolase family 95 catalytic" evidence="3">
    <location>
        <begin position="310"/>
        <end position="717"/>
    </location>
</feature>
<keyword evidence="4" id="KW-0378">Hydrolase</keyword>
<dbReference type="InterPro" id="IPR012341">
    <property type="entry name" value="6hp_glycosidase-like_sf"/>
</dbReference>
<accession>A0ABS0WVG8</accession>
<feature type="domain" description="Glycosyl hydrolase family 95 N-terminal" evidence="1">
    <location>
        <begin position="41"/>
        <end position="288"/>
    </location>
</feature>
<dbReference type="InterPro" id="IPR054363">
    <property type="entry name" value="GH95_cat"/>
</dbReference>
<evidence type="ECO:0000259" key="1">
    <source>
        <dbReference type="Pfam" id="PF14498"/>
    </source>
</evidence>
<protein>
    <submittedName>
        <fullName evidence="4">Glycoside hydrolase family 95 protein</fullName>
    </submittedName>
</protein>
<dbReference type="Pfam" id="PF22124">
    <property type="entry name" value="Glyco_hydro_95_cat"/>
    <property type="match status" value="1"/>
</dbReference>
<dbReference type="PROSITE" id="PS51257">
    <property type="entry name" value="PROKAR_LIPOPROTEIN"/>
    <property type="match status" value="1"/>
</dbReference>
<sequence>MNQKNYLLKIIVIAILGLISCKPQDEEKGKEKDLNKDALVLWYNAPATNWNEALPIGNGRLGAMVFGIPEHENIQLNESTLWAGGPNRNDNPKAKATLSQIRNDLFNGKAEEALTIANSDFVTKISDGMPYETVGNLRLDFLDHDKYSNYYRELDIENAVNKTSYSVDGVDFQRVIFTSFTDHVIVIKLTASKNAEINFTAHMDRPSPSKVTVATENNQVLKMTGFSSDHLSERIKNGKPIKGQVEFESRLKIVPEGGTLTSNDTTLTVKGANSALLYVSIATNFKNYKDISVNPHQKAEEYIVKAEKKSYEEMLKDHSADYQKYFNRVDLNLGVTDSIKNSTDVRIKEFSAGNDPALAALYFQFGRYLLISSSQPGGQASNLQGIWCNELLPSWKSAYTININTQMNYWPAEVTNLTEMHEPLVELVKDISLTGRKTAQDMYGADGWVAHHNTDIWRITGPVDGSWGVWPTGGTWLSQHLWEKFAFSGDLEYLKSVYPTMKGATEFCLSSLIAEPENGWLVISPSMSPENAPKNQPVLSSLSAGVTLDNQLIFDMLTKTAEAAKLLDNDLELIHKIEEVLPKLVPMQIGQYSQLQEWMHDWDDPKDTHRHVSHLYGLFPSNQISPYRTPELSEAAKNVLINRGDISTGWSMNWKINLWARLLDGNHAYKIIGDQIRLVGRPDSDEEGGTNANMLNTHPPFQIDGNFGFTSGLTEMMLQSHDGAIQLIPALPDVWKEGSVKGLRARGGFEIVTLEWNNGKVTKAVIKSTLGGNCRIRSYNEFELEDGNDILKATGLNINPFYQIPEIKKPLISEKAQLKDFTLKASYLYDIPTKAGEEIVLIGK</sequence>
<feature type="domain" description="Alpha fucosidase A-like C-terminal" evidence="2">
    <location>
        <begin position="719"/>
        <end position="789"/>
    </location>
</feature>
<dbReference type="Gene3D" id="2.70.98.50">
    <property type="entry name" value="putative glycoside hydrolase family protein from bacillus halodurans"/>
    <property type="match status" value="1"/>
</dbReference>
<dbReference type="SUPFAM" id="SSF48208">
    <property type="entry name" value="Six-hairpin glycosidases"/>
    <property type="match status" value="1"/>
</dbReference>
<dbReference type="InterPro" id="IPR016518">
    <property type="entry name" value="Alpha-L-fucosidase"/>
</dbReference>
<dbReference type="InterPro" id="IPR008928">
    <property type="entry name" value="6-hairpin_glycosidase_sf"/>
</dbReference>
<name>A0ABS0WVG8_9FLAO</name>
<evidence type="ECO:0000259" key="3">
    <source>
        <dbReference type="Pfam" id="PF22124"/>
    </source>
</evidence>
<evidence type="ECO:0000313" key="5">
    <source>
        <dbReference type="Proteomes" id="UP000623301"/>
    </source>
</evidence>
<dbReference type="PANTHER" id="PTHR31084">
    <property type="entry name" value="ALPHA-L-FUCOSIDASE 2"/>
    <property type="match status" value="1"/>
</dbReference>
<keyword evidence="5" id="KW-1185">Reference proteome</keyword>
<comment type="caution">
    <text evidence="4">The sequence shown here is derived from an EMBL/GenBank/DDBJ whole genome shotgun (WGS) entry which is preliminary data.</text>
</comment>
<dbReference type="Pfam" id="PF21307">
    <property type="entry name" value="Glyco_hydro_95_C"/>
    <property type="match status" value="1"/>
</dbReference>
<dbReference type="PIRSF" id="PIRSF007663">
    <property type="entry name" value="UCP007663"/>
    <property type="match status" value="1"/>
</dbReference>